<evidence type="ECO:0000313" key="7">
    <source>
        <dbReference type="EMBL" id="MEK8028482.1"/>
    </source>
</evidence>
<reference evidence="7 8" key="1">
    <citation type="submission" date="2024-04" db="EMBL/GenBank/DDBJ databases">
        <title>Novel species of the genus Ideonella isolated from streams.</title>
        <authorList>
            <person name="Lu H."/>
        </authorList>
    </citation>
    <scope>NUCLEOTIDE SEQUENCE [LARGE SCALE GENOMIC DNA]</scope>
    <source>
        <strain evidence="7 8">BYS139W</strain>
    </source>
</reference>
<dbReference type="PANTHER" id="PTHR43400:SF10">
    <property type="entry name" value="3-OXOSTEROID 1-DEHYDROGENASE"/>
    <property type="match status" value="1"/>
</dbReference>
<evidence type="ECO:0000256" key="2">
    <source>
        <dbReference type="ARBA" id="ARBA00022630"/>
    </source>
</evidence>
<dbReference type="PANTHER" id="PTHR43400">
    <property type="entry name" value="FUMARATE REDUCTASE"/>
    <property type="match status" value="1"/>
</dbReference>
<proteinExistence type="predicted"/>
<feature type="compositionally biased region" description="Low complexity" evidence="5">
    <location>
        <begin position="593"/>
        <end position="613"/>
    </location>
</feature>
<feature type="domain" description="FAD-dependent oxidoreductase 2 FAD-binding" evidence="6">
    <location>
        <begin position="22"/>
        <end position="565"/>
    </location>
</feature>
<dbReference type="NCBIfam" id="NF004789">
    <property type="entry name" value="PRK06134.1"/>
    <property type="match status" value="1"/>
</dbReference>
<comment type="caution">
    <text evidence="7">The sequence shown here is derived from an EMBL/GenBank/DDBJ whole genome shotgun (WGS) entry which is preliminary data.</text>
</comment>
<keyword evidence="3" id="KW-0274">FAD</keyword>
<feature type="region of interest" description="Disordered" evidence="5">
    <location>
        <begin position="580"/>
        <end position="613"/>
    </location>
</feature>
<protein>
    <submittedName>
        <fullName evidence="7">FAD-dependent oxidoreductase</fullName>
    </submittedName>
</protein>
<dbReference type="SUPFAM" id="SSF51905">
    <property type="entry name" value="FAD/NAD(P)-binding domain"/>
    <property type="match status" value="1"/>
</dbReference>
<dbReference type="InterPro" id="IPR003953">
    <property type="entry name" value="FAD-dep_OxRdtase_2_FAD-bd"/>
</dbReference>
<dbReference type="SUPFAM" id="SSF56425">
    <property type="entry name" value="Succinate dehydrogenase/fumarate reductase flavoprotein, catalytic domain"/>
    <property type="match status" value="1"/>
</dbReference>
<evidence type="ECO:0000256" key="4">
    <source>
        <dbReference type="ARBA" id="ARBA00023002"/>
    </source>
</evidence>
<evidence type="ECO:0000259" key="6">
    <source>
        <dbReference type="Pfam" id="PF00890"/>
    </source>
</evidence>
<dbReference type="Pfam" id="PF00890">
    <property type="entry name" value="FAD_binding_2"/>
    <property type="match status" value="1"/>
</dbReference>
<organism evidence="7 8">
    <name type="scientific">Pseudaquabacterium rugosum</name>
    <dbReference type="NCBI Taxonomy" id="2984194"/>
    <lineage>
        <taxon>Bacteria</taxon>
        <taxon>Pseudomonadati</taxon>
        <taxon>Pseudomonadota</taxon>
        <taxon>Betaproteobacteria</taxon>
        <taxon>Burkholderiales</taxon>
        <taxon>Sphaerotilaceae</taxon>
        <taxon>Pseudaquabacterium</taxon>
    </lineage>
</organism>
<evidence type="ECO:0000256" key="5">
    <source>
        <dbReference type="SAM" id="MobiDB-lite"/>
    </source>
</evidence>
<dbReference type="EMBL" id="JBBUTF010000025">
    <property type="protein sequence ID" value="MEK8028482.1"/>
    <property type="molecule type" value="Genomic_DNA"/>
</dbReference>
<dbReference type="Gene3D" id="3.50.50.60">
    <property type="entry name" value="FAD/NAD(P)-binding domain"/>
    <property type="match status" value="2"/>
</dbReference>
<dbReference type="InterPro" id="IPR050315">
    <property type="entry name" value="FAD-oxidoreductase_2"/>
</dbReference>
<accession>A0ABU9BEW9</accession>
<name>A0ABU9BEW9_9BURK</name>
<evidence type="ECO:0000256" key="3">
    <source>
        <dbReference type="ARBA" id="ARBA00022827"/>
    </source>
</evidence>
<feature type="compositionally biased region" description="Basic and acidic residues" evidence="5">
    <location>
        <begin position="580"/>
        <end position="590"/>
    </location>
</feature>
<dbReference type="RefSeq" id="WP_341376269.1">
    <property type="nucleotide sequence ID" value="NZ_JBBUTF010000025.1"/>
</dbReference>
<keyword evidence="4" id="KW-0560">Oxidoreductase</keyword>
<keyword evidence="8" id="KW-1185">Reference proteome</keyword>
<evidence type="ECO:0000313" key="8">
    <source>
        <dbReference type="Proteomes" id="UP001368500"/>
    </source>
</evidence>
<dbReference type="Proteomes" id="UP001368500">
    <property type="component" value="Unassembled WGS sequence"/>
</dbReference>
<keyword evidence="2" id="KW-0285">Flavoprotein</keyword>
<comment type="cofactor">
    <cofactor evidence="1">
        <name>FAD</name>
        <dbReference type="ChEBI" id="CHEBI:57692"/>
    </cofactor>
</comment>
<sequence>MADLSDVPRLGQPVALRRETVDLLVIGSGAGGLSAAVTAATLGLRVRVVEKAPVLGGTTAWSGGWMWLPGHADARAAGITDTPEAARTYLRHELGAHHDEARIEAFLRHAPAMVDYFRRHTAMDFVAGNGVPDFHGRSPGAVTGGRQLCAAPFDGRLLGADLQRLRPPLGLIAPWGMGIASGPDLRAFLRCTRDAGAAWHVLRRLVRHGLDLLRHGRGLHLVNGNALVARLLRSGLDRGVGFWCDAAAQGLLTVPGADGRPRVSGARIATPDGGIEVQARCGVVLACGGFPHDAARIAQRLAHARGGQPHWSAAPDSLTGDGLRLGEAVGAVVADDLAADAAWAPVSRVPQADGRCGHFPHLIERAKPGLIAVTRGGRRFVNEADSYFDFMSALFAALPPDEPARAWLLCDHRFLRRYGLGAVRPQPLPIGAHLRSGYLKRGDTLAALARACGIDAAVLQDTVATYNRHAARGEDPEFGRGGTPYNRVNGDAEHGPNPCVAPLGAGPYYAVEVLPGSLGTFAGLRCDARGRVLQADGAPIAGLWAAGNDMASVMGGRYPSGGITLGPAMTFGWIVGHDAAGREPGAEDGRPPAAATVAATEASAATATASATP</sequence>
<gene>
    <name evidence="7" type="ORF">AACH11_21190</name>
</gene>
<evidence type="ECO:0000256" key="1">
    <source>
        <dbReference type="ARBA" id="ARBA00001974"/>
    </source>
</evidence>
<dbReference type="InterPro" id="IPR027477">
    <property type="entry name" value="Succ_DH/fumarate_Rdtase_cat_sf"/>
</dbReference>
<dbReference type="InterPro" id="IPR036188">
    <property type="entry name" value="FAD/NAD-bd_sf"/>
</dbReference>